<name>A0A5J5BCE7_9ASTE</name>
<dbReference type="EMBL" id="CM018037">
    <property type="protein sequence ID" value="KAA8540156.1"/>
    <property type="molecule type" value="Genomic_DNA"/>
</dbReference>
<dbReference type="OrthoDB" id="1736261at2759"/>
<evidence type="ECO:0000313" key="2">
    <source>
        <dbReference type="EMBL" id="KAA8540156.1"/>
    </source>
</evidence>
<accession>A0A5J5BCE7</accession>
<proteinExistence type="predicted"/>
<feature type="compositionally biased region" description="Polar residues" evidence="1">
    <location>
        <begin position="134"/>
        <end position="153"/>
    </location>
</feature>
<reference evidence="2 3" key="1">
    <citation type="submission" date="2019-09" db="EMBL/GenBank/DDBJ databases">
        <title>A chromosome-level genome assembly of the Chinese tupelo Nyssa sinensis.</title>
        <authorList>
            <person name="Yang X."/>
            <person name="Kang M."/>
            <person name="Yang Y."/>
            <person name="Xiong H."/>
            <person name="Wang M."/>
            <person name="Zhang Z."/>
            <person name="Wang Z."/>
            <person name="Wu H."/>
            <person name="Ma T."/>
            <person name="Liu J."/>
            <person name="Xi Z."/>
        </authorList>
    </citation>
    <scope>NUCLEOTIDE SEQUENCE [LARGE SCALE GENOMIC DNA]</scope>
    <source>
        <strain evidence="2">J267</strain>
        <tissue evidence="2">Leaf</tissue>
    </source>
</reference>
<dbReference type="Proteomes" id="UP000325577">
    <property type="component" value="Linkage Group LG14"/>
</dbReference>
<evidence type="ECO:0000256" key="1">
    <source>
        <dbReference type="SAM" id="MobiDB-lite"/>
    </source>
</evidence>
<gene>
    <name evidence="2" type="ORF">F0562_026848</name>
</gene>
<keyword evidence="3" id="KW-1185">Reference proteome</keyword>
<protein>
    <submittedName>
        <fullName evidence="2">Uncharacterized protein</fullName>
    </submittedName>
</protein>
<evidence type="ECO:0000313" key="3">
    <source>
        <dbReference type="Proteomes" id="UP000325577"/>
    </source>
</evidence>
<feature type="region of interest" description="Disordered" evidence="1">
    <location>
        <begin position="133"/>
        <end position="178"/>
    </location>
</feature>
<organism evidence="2 3">
    <name type="scientific">Nyssa sinensis</name>
    <dbReference type="NCBI Taxonomy" id="561372"/>
    <lineage>
        <taxon>Eukaryota</taxon>
        <taxon>Viridiplantae</taxon>
        <taxon>Streptophyta</taxon>
        <taxon>Embryophyta</taxon>
        <taxon>Tracheophyta</taxon>
        <taxon>Spermatophyta</taxon>
        <taxon>Magnoliopsida</taxon>
        <taxon>eudicotyledons</taxon>
        <taxon>Gunneridae</taxon>
        <taxon>Pentapetalae</taxon>
        <taxon>asterids</taxon>
        <taxon>Cornales</taxon>
        <taxon>Nyssaceae</taxon>
        <taxon>Nyssa</taxon>
    </lineage>
</organism>
<dbReference type="AlphaFoldDB" id="A0A5J5BCE7"/>
<sequence length="178" mass="19624">MHGEEQLLQEDGSDVSCMTTDFSKGMHLNQALVPMDSLVGVRRFNHFSSTSSNILMQRPNLPIQAFSRGEVGNPPSAQDLHGVYSCPVTKPSHFMPHNPQNSPSHVRQQSVQQFNHGRSTAVRGNEWNHIKVQPSPSSFNSGGHFPGNSSFGNGKSWGHRGNHPITNTPPTSRGRKDY</sequence>